<keyword evidence="15" id="KW-1185">Reference proteome</keyword>
<evidence type="ECO:0000256" key="5">
    <source>
        <dbReference type="ARBA" id="ARBA00022581"/>
    </source>
</evidence>
<keyword evidence="4" id="KW-1032">Host cell membrane</keyword>
<reference evidence="14" key="1">
    <citation type="submission" date="2025-08" db="UniProtKB">
        <authorList>
            <consortium name="Ensembl"/>
        </authorList>
    </citation>
    <scope>IDENTIFICATION</scope>
</reference>
<evidence type="ECO:0000256" key="2">
    <source>
        <dbReference type="ARBA" id="ARBA00004531"/>
    </source>
</evidence>
<keyword evidence="5" id="KW-0945">Host-virus interaction</keyword>
<evidence type="ECO:0000256" key="13">
    <source>
        <dbReference type="ARBA" id="ARBA00023288"/>
    </source>
</evidence>
<evidence type="ECO:0000256" key="10">
    <source>
        <dbReference type="ARBA" id="ARBA00023139"/>
    </source>
</evidence>
<dbReference type="SUPFAM" id="SSF58069">
    <property type="entry name" value="Virus ectodomain"/>
    <property type="match status" value="1"/>
</dbReference>
<evidence type="ECO:0000256" key="8">
    <source>
        <dbReference type="ARBA" id="ARBA00022989"/>
    </source>
</evidence>
<keyword evidence="10" id="KW-0564">Palmitate</keyword>
<protein>
    <submittedName>
        <fullName evidence="14">Uncharacterized protein</fullName>
    </submittedName>
</protein>
<evidence type="ECO:0000256" key="6">
    <source>
        <dbReference type="ARBA" id="ARBA00022692"/>
    </source>
</evidence>
<keyword evidence="11" id="KW-1015">Disulfide bond</keyword>
<proteinExistence type="predicted"/>
<evidence type="ECO:0000256" key="12">
    <source>
        <dbReference type="ARBA" id="ARBA00023180"/>
    </source>
</evidence>
<dbReference type="Proteomes" id="UP000694523">
    <property type="component" value="Unplaced"/>
</dbReference>
<dbReference type="PANTHER" id="PTHR10424:SF81">
    <property type="entry name" value="ERVV2 PROTEIN"/>
    <property type="match status" value="1"/>
</dbReference>
<name>A0A8C6U7L9_9GOBI</name>
<dbReference type="Gene3D" id="1.10.287.210">
    <property type="match status" value="1"/>
</dbReference>
<evidence type="ECO:0000256" key="1">
    <source>
        <dbReference type="ARBA" id="ARBA00004402"/>
    </source>
</evidence>
<keyword evidence="13" id="KW-0449">Lipoprotein</keyword>
<keyword evidence="9" id="KW-0472">Membrane</keyword>
<evidence type="ECO:0000256" key="3">
    <source>
        <dbReference type="ARBA" id="ARBA00004563"/>
    </source>
</evidence>
<evidence type="ECO:0000256" key="11">
    <source>
        <dbReference type="ARBA" id="ARBA00023157"/>
    </source>
</evidence>
<dbReference type="Pfam" id="PF00429">
    <property type="entry name" value="TLV_coat"/>
    <property type="match status" value="1"/>
</dbReference>
<dbReference type="AlphaFoldDB" id="A0A8C6U7L9"/>
<evidence type="ECO:0000256" key="9">
    <source>
        <dbReference type="ARBA" id="ARBA00023136"/>
    </source>
</evidence>
<dbReference type="InterPro" id="IPR018154">
    <property type="entry name" value="TLV/ENV_coat_polyprotein"/>
</dbReference>
<evidence type="ECO:0000313" key="14">
    <source>
        <dbReference type="Ensembl" id="ENSNMLP00000033060.1"/>
    </source>
</evidence>
<keyword evidence="7" id="KW-1043">Host membrane</keyword>
<keyword evidence="12" id="KW-0325">Glycoprotein</keyword>
<keyword evidence="6" id="KW-0812">Transmembrane</keyword>
<reference evidence="14" key="2">
    <citation type="submission" date="2025-09" db="UniProtKB">
        <authorList>
            <consortium name="Ensembl"/>
        </authorList>
    </citation>
    <scope>IDENTIFICATION</scope>
</reference>
<dbReference type="PANTHER" id="PTHR10424">
    <property type="entry name" value="VIRAL ENVELOPE PROTEIN"/>
    <property type="match status" value="1"/>
</dbReference>
<evidence type="ECO:0000313" key="15">
    <source>
        <dbReference type="Proteomes" id="UP000694523"/>
    </source>
</evidence>
<organism evidence="14 15">
    <name type="scientific">Neogobius melanostomus</name>
    <name type="common">round goby</name>
    <dbReference type="NCBI Taxonomy" id="47308"/>
    <lineage>
        <taxon>Eukaryota</taxon>
        <taxon>Metazoa</taxon>
        <taxon>Chordata</taxon>
        <taxon>Craniata</taxon>
        <taxon>Vertebrata</taxon>
        <taxon>Euteleostomi</taxon>
        <taxon>Actinopterygii</taxon>
        <taxon>Neopterygii</taxon>
        <taxon>Teleostei</taxon>
        <taxon>Neoteleostei</taxon>
        <taxon>Acanthomorphata</taxon>
        <taxon>Gobiaria</taxon>
        <taxon>Gobiiformes</taxon>
        <taxon>Gobioidei</taxon>
        <taxon>Gobiidae</taxon>
        <taxon>Benthophilinae</taxon>
        <taxon>Neogobiini</taxon>
        <taxon>Neogobius</taxon>
    </lineage>
</organism>
<dbReference type="Ensembl" id="ENSNMLT00000036799.1">
    <property type="protein sequence ID" value="ENSNMLP00000033060.1"/>
    <property type="gene ID" value="ENSNMLG00000020620.1"/>
</dbReference>
<evidence type="ECO:0000256" key="7">
    <source>
        <dbReference type="ARBA" id="ARBA00022870"/>
    </source>
</evidence>
<sequence length="83" mass="8805">SWSHHTPTPYGKWLKALRTMVLQNRVVLDLLTASSGGVCARIGTGCCTFIPDNSGDGGLITQAIKDMVTISANPVSLTDFLKG</sequence>
<keyword evidence="8" id="KW-1133">Transmembrane helix</keyword>
<accession>A0A8C6U7L9</accession>
<comment type="subcellular location">
    <subcellularLocation>
        <location evidence="1">Host cell membrane</location>
        <topology evidence="1">Single-pass type I membrane protein</topology>
    </subcellularLocation>
    <subcellularLocation>
        <location evidence="2">Host endomembrane system</location>
        <topology evidence="2">Peripheral membrane protein</topology>
    </subcellularLocation>
    <subcellularLocation>
        <location evidence="3">Virion membrane</location>
        <topology evidence="3">Single-pass type I membrane protein</topology>
    </subcellularLocation>
</comment>
<evidence type="ECO:0000256" key="4">
    <source>
        <dbReference type="ARBA" id="ARBA00022511"/>
    </source>
</evidence>